<feature type="signal peptide" evidence="2">
    <location>
        <begin position="1"/>
        <end position="20"/>
    </location>
</feature>
<dbReference type="InterPro" id="IPR014044">
    <property type="entry name" value="CAP_dom"/>
</dbReference>
<dbReference type="Proteomes" id="UP001176961">
    <property type="component" value="Unassembled WGS sequence"/>
</dbReference>
<evidence type="ECO:0000313" key="5">
    <source>
        <dbReference type="Proteomes" id="UP001176961"/>
    </source>
</evidence>
<dbReference type="SUPFAM" id="SSF55797">
    <property type="entry name" value="PR-1-like"/>
    <property type="match status" value="2"/>
</dbReference>
<protein>
    <recommendedName>
        <fullName evidence="3">SCP domain-containing protein</fullName>
    </recommendedName>
</protein>
<feature type="chain" id="PRO_5041365100" description="SCP domain-containing protein" evidence="2">
    <location>
        <begin position="21"/>
        <end position="345"/>
    </location>
</feature>
<sequence length="345" mass="39156">MLRLKYFIILIILILPAVVASEEGEIDTLDAAYCKNGAVTQNDVNLLLSSLNDQRTKLAKGLQSNGNDEDSVLPPAKNMKKLAYDCDLERKAKLFLDSLDCDNTLSKKPDKGYFYYGDFTGNDLRASDNEDLPCLLRVQSKRINKYGFSSFKTNEPVEYTDDDEKLLFYANLMRAKASKIGCTVRTCPSDKAEVLQYLCFTDQKNIQIREQIYEVGTGENCECDEPMTCEGSLCVTAEFPGPSTADEDEEEPEDHEDEDKDEEEPEDYGFEGEPKEPSTKCTSQEISDTMRMRMQKIHNRLRSQLALGQVKINKRRTLPTASNINYLVWDCALEERGSRFPQKLS</sequence>
<comment type="caution">
    <text evidence="4">The sequence shown here is derived from an EMBL/GenBank/DDBJ whole genome shotgun (WGS) entry which is preliminary data.</text>
</comment>
<dbReference type="SMART" id="SM00198">
    <property type="entry name" value="SCP"/>
    <property type="match status" value="1"/>
</dbReference>
<dbReference type="Pfam" id="PF00188">
    <property type="entry name" value="CAP"/>
    <property type="match status" value="1"/>
</dbReference>
<feature type="domain" description="SCP" evidence="3">
    <location>
        <begin position="42"/>
        <end position="197"/>
    </location>
</feature>
<evidence type="ECO:0000256" key="2">
    <source>
        <dbReference type="SAM" id="SignalP"/>
    </source>
</evidence>
<proteinExistence type="predicted"/>
<keyword evidence="2" id="KW-0732">Signal</keyword>
<gene>
    <name evidence="4" type="ORF">CYNAS_LOCUS21956</name>
</gene>
<evidence type="ECO:0000313" key="4">
    <source>
        <dbReference type="EMBL" id="CAJ0609973.1"/>
    </source>
</evidence>
<evidence type="ECO:0000256" key="1">
    <source>
        <dbReference type="SAM" id="MobiDB-lite"/>
    </source>
</evidence>
<dbReference type="Gene3D" id="3.40.33.10">
    <property type="entry name" value="CAP"/>
    <property type="match status" value="2"/>
</dbReference>
<dbReference type="AlphaFoldDB" id="A0AA36HG41"/>
<feature type="region of interest" description="Disordered" evidence="1">
    <location>
        <begin position="240"/>
        <end position="283"/>
    </location>
</feature>
<dbReference type="EMBL" id="CATQJL010000326">
    <property type="protein sequence ID" value="CAJ0609973.1"/>
    <property type="molecule type" value="Genomic_DNA"/>
</dbReference>
<evidence type="ECO:0000259" key="3">
    <source>
        <dbReference type="SMART" id="SM00198"/>
    </source>
</evidence>
<accession>A0AA36HG41</accession>
<organism evidence="4 5">
    <name type="scientific">Cylicocyclus nassatus</name>
    <name type="common">Nematode worm</name>
    <dbReference type="NCBI Taxonomy" id="53992"/>
    <lineage>
        <taxon>Eukaryota</taxon>
        <taxon>Metazoa</taxon>
        <taxon>Ecdysozoa</taxon>
        <taxon>Nematoda</taxon>
        <taxon>Chromadorea</taxon>
        <taxon>Rhabditida</taxon>
        <taxon>Rhabditina</taxon>
        <taxon>Rhabditomorpha</taxon>
        <taxon>Strongyloidea</taxon>
        <taxon>Strongylidae</taxon>
        <taxon>Cylicocyclus</taxon>
    </lineage>
</organism>
<dbReference type="InterPro" id="IPR035940">
    <property type="entry name" value="CAP_sf"/>
</dbReference>
<keyword evidence="5" id="KW-1185">Reference proteome</keyword>
<reference evidence="4" key="1">
    <citation type="submission" date="2023-07" db="EMBL/GenBank/DDBJ databases">
        <authorList>
            <consortium name="CYATHOMIX"/>
        </authorList>
    </citation>
    <scope>NUCLEOTIDE SEQUENCE</scope>
    <source>
        <strain evidence="4">N/A</strain>
    </source>
</reference>
<feature type="compositionally biased region" description="Acidic residues" evidence="1">
    <location>
        <begin position="245"/>
        <end position="270"/>
    </location>
</feature>
<dbReference type="CDD" id="cd05380">
    <property type="entry name" value="CAP_euk"/>
    <property type="match status" value="1"/>
</dbReference>
<name>A0AA36HG41_CYLNA</name>